<evidence type="ECO:0000313" key="9">
    <source>
        <dbReference type="Proteomes" id="UP000324974"/>
    </source>
</evidence>
<proteinExistence type="inferred from homology"/>
<dbReference type="PRINTS" id="PR00125">
    <property type="entry name" value="ATPASEDELTA"/>
</dbReference>
<dbReference type="NCBIfam" id="TIGR01145">
    <property type="entry name" value="ATP_synt_delta"/>
    <property type="match status" value="1"/>
</dbReference>
<evidence type="ECO:0000256" key="1">
    <source>
        <dbReference type="ARBA" id="ARBA00004370"/>
    </source>
</evidence>
<evidence type="ECO:0000256" key="7">
    <source>
        <dbReference type="HAMAP-Rule" id="MF_01416"/>
    </source>
</evidence>
<comment type="function">
    <text evidence="7">F(1)F(0) ATP synthase produces ATP from ADP in the presence of a proton or sodium gradient. F-type ATPases consist of two structural domains, F(1) containing the extramembraneous catalytic core and F(0) containing the membrane proton channel, linked together by a central stalk and a peripheral stalk. During catalysis, ATP synthesis in the catalytic domain of F(1) is coupled via a rotary mechanism of the central stalk subunits to proton translocation.</text>
</comment>
<keyword evidence="3 7" id="KW-0375">Hydrogen ion transport</keyword>
<dbReference type="InterPro" id="IPR026015">
    <property type="entry name" value="ATP_synth_OSCP/delta_N_sf"/>
</dbReference>
<comment type="subcellular location">
    <subcellularLocation>
        <location evidence="7">Cell membrane</location>
        <topology evidence="7">Peripheral membrane protein</topology>
    </subcellularLocation>
    <subcellularLocation>
        <location evidence="1">Membrane</location>
    </subcellularLocation>
</comment>
<dbReference type="GO" id="GO:0046933">
    <property type="term" value="F:proton-transporting ATP synthase activity, rotational mechanism"/>
    <property type="evidence" value="ECO:0007669"/>
    <property type="project" value="UniProtKB-UniRule"/>
</dbReference>
<dbReference type="SUPFAM" id="SSF47928">
    <property type="entry name" value="N-terminal domain of the delta subunit of the F1F0-ATP synthase"/>
    <property type="match status" value="1"/>
</dbReference>
<evidence type="ECO:0000256" key="3">
    <source>
        <dbReference type="ARBA" id="ARBA00022781"/>
    </source>
</evidence>
<dbReference type="OrthoDB" id="9802471at2"/>
<gene>
    <name evidence="7 8" type="primary">atpH</name>
    <name evidence="8" type="ORF">PX52LOC_04018</name>
</gene>
<evidence type="ECO:0000313" key="8">
    <source>
        <dbReference type="EMBL" id="QEL17042.1"/>
    </source>
</evidence>
<keyword evidence="2 7" id="KW-0813">Transport</keyword>
<keyword evidence="9" id="KW-1185">Reference proteome</keyword>
<dbReference type="InterPro" id="IPR000711">
    <property type="entry name" value="ATPase_OSCP/dsu"/>
</dbReference>
<comment type="similarity">
    <text evidence="7">Belongs to the ATPase delta chain family.</text>
</comment>
<keyword evidence="7" id="KW-1003">Cell membrane</keyword>
<keyword evidence="7" id="KW-0139">CF(1)</keyword>
<dbReference type="Proteomes" id="UP000324974">
    <property type="component" value="Chromosome"/>
</dbReference>
<keyword evidence="4 7" id="KW-0406">Ion transport</keyword>
<dbReference type="Pfam" id="PF00213">
    <property type="entry name" value="OSCP"/>
    <property type="match status" value="1"/>
</dbReference>
<evidence type="ECO:0000256" key="6">
    <source>
        <dbReference type="ARBA" id="ARBA00023310"/>
    </source>
</evidence>
<dbReference type="HAMAP" id="MF_01416">
    <property type="entry name" value="ATP_synth_delta_bact"/>
    <property type="match status" value="1"/>
</dbReference>
<name>A0A5C1AH22_9BACT</name>
<organism evidence="8 9">
    <name type="scientific">Limnoglobus roseus</name>
    <dbReference type="NCBI Taxonomy" id="2598579"/>
    <lineage>
        <taxon>Bacteria</taxon>
        <taxon>Pseudomonadati</taxon>
        <taxon>Planctomycetota</taxon>
        <taxon>Planctomycetia</taxon>
        <taxon>Gemmatales</taxon>
        <taxon>Gemmataceae</taxon>
        <taxon>Limnoglobus</taxon>
    </lineage>
</organism>
<evidence type="ECO:0000256" key="4">
    <source>
        <dbReference type="ARBA" id="ARBA00023065"/>
    </source>
</evidence>
<sequence>MANVHDSVLDEGVSRSRLARVYAEALLAVAAKTNQRDEIGDQLDDVIRNVFATKPEVEAFLNNPTISKRQKEPLLREAFAGCAEPIRNLLGVLNQNNRLGLVRSLAAVYRDLRDQHAGRLRVTVKSAVPLSDEQVNQLKATLEKSLNKSPVIVPVVEPELIGGLIVQIGDRVIDTSVRTRIQTLRAQLMERGTSYVLQ</sequence>
<accession>A0A5C1AH22</accession>
<dbReference type="KEGG" id="lrs:PX52LOC_04018"/>
<dbReference type="GO" id="GO:0005886">
    <property type="term" value="C:plasma membrane"/>
    <property type="evidence" value="ECO:0007669"/>
    <property type="project" value="UniProtKB-SubCell"/>
</dbReference>
<dbReference type="AlphaFoldDB" id="A0A5C1AH22"/>
<evidence type="ECO:0000256" key="5">
    <source>
        <dbReference type="ARBA" id="ARBA00023136"/>
    </source>
</evidence>
<keyword evidence="6 7" id="KW-0066">ATP synthesis</keyword>
<reference evidence="9" key="1">
    <citation type="submission" date="2019-08" db="EMBL/GenBank/DDBJ databases">
        <title>Limnoglobus roseus gen. nov., sp. nov., a novel freshwater planctomycete with a giant genome from the family Gemmataceae.</title>
        <authorList>
            <person name="Kulichevskaya I.S."/>
            <person name="Naumoff D.G."/>
            <person name="Miroshnikov K."/>
            <person name="Ivanova A."/>
            <person name="Philippov D.A."/>
            <person name="Hakobyan A."/>
            <person name="Rijpstra I.C."/>
            <person name="Sinninghe Damste J.S."/>
            <person name="Liesack W."/>
            <person name="Dedysh S.N."/>
        </authorList>
    </citation>
    <scope>NUCLEOTIDE SEQUENCE [LARGE SCALE GENOMIC DNA]</scope>
    <source>
        <strain evidence="9">PX52</strain>
    </source>
</reference>
<protein>
    <recommendedName>
        <fullName evidence="7">ATP synthase subunit delta</fullName>
    </recommendedName>
    <alternativeName>
        <fullName evidence="7">ATP synthase F(1) sector subunit delta</fullName>
    </alternativeName>
    <alternativeName>
        <fullName evidence="7">F-type ATPase subunit delta</fullName>
        <shortName evidence="7">F-ATPase subunit delta</shortName>
    </alternativeName>
</protein>
<dbReference type="RefSeq" id="WP_149111700.1">
    <property type="nucleotide sequence ID" value="NZ_CP042425.1"/>
</dbReference>
<comment type="function">
    <text evidence="7">This protein is part of the stalk that links CF(0) to CF(1). It either transmits conformational changes from CF(0) to CF(1) or is implicated in proton conduction.</text>
</comment>
<dbReference type="PANTHER" id="PTHR11910">
    <property type="entry name" value="ATP SYNTHASE DELTA CHAIN"/>
    <property type="match status" value="1"/>
</dbReference>
<keyword evidence="5 7" id="KW-0472">Membrane</keyword>
<dbReference type="EMBL" id="CP042425">
    <property type="protein sequence ID" value="QEL17042.1"/>
    <property type="molecule type" value="Genomic_DNA"/>
</dbReference>
<dbReference type="NCBIfam" id="NF004402">
    <property type="entry name" value="PRK05758.2-2"/>
    <property type="match status" value="1"/>
</dbReference>
<dbReference type="Gene3D" id="1.10.520.20">
    <property type="entry name" value="N-terminal domain of the delta subunit of the F1F0-ATP synthase"/>
    <property type="match status" value="1"/>
</dbReference>
<dbReference type="GO" id="GO:0045259">
    <property type="term" value="C:proton-transporting ATP synthase complex"/>
    <property type="evidence" value="ECO:0007669"/>
    <property type="project" value="UniProtKB-KW"/>
</dbReference>
<evidence type="ECO:0000256" key="2">
    <source>
        <dbReference type="ARBA" id="ARBA00022448"/>
    </source>
</evidence>